<dbReference type="EMBL" id="PFEF01000004">
    <property type="protein sequence ID" value="PJE64697.1"/>
    <property type="molecule type" value="Genomic_DNA"/>
</dbReference>
<reference evidence="3" key="1">
    <citation type="submission" date="2017-09" db="EMBL/GenBank/DDBJ databases">
        <title>Depth-based differentiation of microbial function through sediment-hosted aquifers and enrichment of novel symbionts in the deep terrestrial subsurface.</title>
        <authorList>
            <person name="Probst A.J."/>
            <person name="Ladd B."/>
            <person name="Jarett J.K."/>
            <person name="Geller-Mcgrath D.E."/>
            <person name="Sieber C.M.K."/>
            <person name="Emerson J.B."/>
            <person name="Anantharaman K."/>
            <person name="Thomas B.C."/>
            <person name="Malmstrom R."/>
            <person name="Stieglmeier M."/>
            <person name="Klingl A."/>
            <person name="Woyke T."/>
            <person name="Ryan C.M."/>
            <person name="Banfield J.F."/>
        </authorList>
    </citation>
    <scope>NUCLEOTIDE SEQUENCE [LARGE SCALE GENOMIC DNA]</scope>
</reference>
<evidence type="ECO:0000313" key="3">
    <source>
        <dbReference type="Proteomes" id="UP000229098"/>
    </source>
</evidence>
<dbReference type="AlphaFoldDB" id="A0A2M8KXS5"/>
<feature type="transmembrane region" description="Helical" evidence="1">
    <location>
        <begin position="12"/>
        <end position="32"/>
    </location>
</feature>
<dbReference type="InterPro" id="IPR027981">
    <property type="entry name" value="DUF4446"/>
</dbReference>
<name>A0A2M8KXS5_9BACT</name>
<dbReference type="Pfam" id="PF14584">
    <property type="entry name" value="DUF4446"/>
    <property type="match status" value="1"/>
</dbReference>
<evidence type="ECO:0000256" key="1">
    <source>
        <dbReference type="SAM" id="Phobius"/>
    </source>
</evidence>
<sequence>MYFIMFPSTDVILFGVIAAFTLVLLMVIYQLWRVEKRFARLMKGGDAKSLDEVIGLMRQEIVEAKKNIQHTYNHLKNVEERVQSGVRKVEMVRFNPFKDAGGDQSFSIALLDEKHKGVVISSLYSREGVRVYAKPVDNGTSTYALSVEEQHVIDNATKQA</sequence>
<gene>
    <name evidence="2" type="ORF">COU90_01425</name>
</gene>
<keyword evidence="1" id="KW-0472">Membrane</keyword>
<accession>A0A2M8KXS5</accession>
<comment type="caution">
    <text evidence="2">The sequence shown here is derived from an EMBL/GenBank/DDBJ whole genome shotgun (WGS) entry which is preliminary data.</text>
</comment>
<dbReference type="Proteomes" id="UP000229098">
    <property type="component" value="Unassembled WGS sequence"/>
</dbReference>
<protein>
    <submittedName>
        <fullName evidence="2">DUF4446 domain-containing protein</fullName>
    </submittedName>
</protein>
<keyword evidence="1" id="KW-0812">Transmembrane</keyword>
<proteinExistence type="predicted"/>
<keyword evidence="1" id="KW-1133">Transmembrane helix</keyword>
<evidence type="ECO:0000313" key="2">
    <source>
        <dbReference type="EMBL" id="PJE64697.1"/>
    </source>
</evidence>
<organism evidence="2 3">
    <name type="scientific">Candidatus Ryanbacteria bacterium CG10_big_fil_rev_8_21_14_0_10_43_42</name>
    <dbReference type="NCBI Taxonomy" id="1974864"/>
    <lineage>
        <taxon>Bacteria</taxon>
        <taxon>Candidatus Ryaniibacteriota</taxon>
    </lineage>
</organism>